<dbReference type="AlphaFoldDB" id="A0A2P4QK00"/>
<proteinExistence type="predicted"/>
<accession>A0A2P4QK00</accession>
<reference evidence="1 2" key="1">
    <citation type="journal article" date="2013" name="Proc. Natl. Acad. Sci. U.S.A.">
        <title>Genome of an arbuscular mycorrhizal fungus provides insight into the oldest plant symbiosis.</title>
        <authorList>
            <person name="Tisserant E."/>
            <person name="Malbreil M."/>
            <person name="Kuo A."/>
            <person name="Kohler A."/>
            <person name="Symeonidi A."/>
            <person name="Balestrini R."/>
            <person name="Charron P."/>
            <person name="Duensing N."/>
            <person name="Frei Dit Frey N."/>
            <person name="Gianinazzi-Pearson V."/>
            <person name="Gilbert L.B."/>
            <person name="Handa Y."/>
            <person name="Herr J.R."/>
            <person name="Hijri M."/>
            <person name="Koul R."/>
            <person name="Kawaguchi M."/>
            <person name="Krajinski F."/>
            <person name="Lammers P.J."/>
            <person name="Masclaux F.G."/>
            <person name="Murat C."/>
            <person name="Morin E."/>
            <person name="Ndikumana S."/>
            <person name="Pagni M."/>
            <person name="Petitpierre D."/>
            <person name="Requena N."/>
            <person name="Rosikiewicz P."/>
            <person name="Riley R."/>
            <person name="Saito K."/>
            <person name="San Clemente H."/>
            <person name="Shapiro H."/>
            <person name="van Tuinen D."/>
            <person name="Becard G."/>
            <person name="Bonfante P."/>
            <person name="Paszkowski U."/>
            <person name="Shachar-Hill Y.Y."/>
            <person name="Tuskan G.A."/>
            <person name="Young P.W."/>
            <person name="Sanders I.R."/>
            <person name="Henrissat B."/>
            <person name="Rensing S.A."/>
            <person name="Grigoriev I.V."/>
            <person name="Corradi N."/>
            <person name="Roux C."/>
            <person name="Martin F."/>
        </authorList>
    </citation>
    <scope>NUCLEOTIDE SEQUENCE [LARGE SCALE GENOMIC DNA]</scope>
    <source>
        <strain evidence="1 2">DAOM 197198</strain>
    </source>
</reference>
<dbReference type="EMBL" id="AUPC02000036">
    <property type="protein sequence ID" value="POG77964.1"/>
    <property type="molecule type" value="Genomic_DNA"/>
</dbReference>
<evidence type="ECO:0000313" key="2">
    <source>
        <dbReference type="Proteomes" id="UP000018888"/>
    </source>
</evidence>
<comment type="caution">
    <text evidence="1">The sequence shown here is derived from an EMBL/GenBank/DDBJ whole genome shotgun (WGS) entry which is preliminary data.</text>
</comment>
<dbReference type="VEuPathDB" id="FungiDB:RhiirFUN_016058"/>
<organism evidence="1 2">
    <name type="scientific">Rhizophagus irregularis (strain DAOM 181602 / DAOM 197198 / MUCL 43194)</name>
    <name type="common">Arbuscular mycorrhizal fungus</name>
    <name type="synonym">Glomus intraradices</name>
    <dbReference type="NCBI Taxonomy" id="747089"/>
    <lineage>
        <taxon>Eukaryota</taxon>
        <taxon>Fungi</taxon>
        <taxon>Fungi incertae sedis</taxon>
        <taxon>Mucoromycota</taxon>
        <taxon>Glomeromycotina</taxon>
        <taxon>Glomeromycetes</taxon>
        <taxon>Glomerales</taxon>
        <taxon>Glomeraceae</taxon>
        <taxon>Rhizophagus</taxon>
    </lineage>
</organism>
<protein>
    <submittedName>
        <fullName evidence="1">Glycosyltransferase family 1 protein</fullName>
    </submittedName>
</protein>
<evidence type="ECO:0000313" key="1">
    <source>
        <dbReference type="EMBL" id="POG77964.1"/>
    </source>
</evidence>
<reference evidence="1 2" key="2">
    <citation type="journal article" date="2018" name="New Phytol.">
        <title>High intraspecific genome diversity in the model arbuscular mycorrhizal symbiont Rhizophagus irregularis.</title>
        <authorList>
            <person name="Chen E.C.H."/>
            <person name="Morin E."/>
            <person name="Beaudet D."/>
            <person name="Noel J."/>
            <person name="Yildirir G."/>
            <person name="Ndikumana S."/>
            <person name="Charron P."/>
            <person name="St-Onge C."/>
            <person name="Giorgi J."/>
            <person name="Kruger M."/>
            <person name="Marton T."/>
            <person name="Ropars J."/>
            <person name="Grigoriev I.V."/>
            <person name="Hainaut M."/>
            <person name="Henrissat B."/>
            <person name="Roux C."/>
            <person name="Martin F."/>
            <person name="Corradi N."/>
        </authorList>
    </citation>
    <scope>NUCLEOTIDE SEQUENCE [LARGE SCALE GENOMIC DNA]</scope>
    <source>
        <strain evidence="1 2">DAOM 197198</strain>
    </source>
</reference>
<sequence length="230" mass="25880">MSSMTVICANEELPSTFTSNTIQCNRDEVCVDYFDTENSAQAQCAVSYTKWDNKYLLFPCSSGTSYGGEDIAVGATTYDVEPIQVDQFGIYLNDQEIAITTNLHNVSTIVRGYKNGDGNFSSCFKFRVITDTHPIIKLNQVHVNAVTQGYVPRNIDIERSPKNILVSSFLGGRSHLKPILDVATVLIERPQHDDDYRVLVHLMRLATEAYNVTYEKFKNATKENNIDLFI</sequence>
<dbReference type="Proteomes" id="UP000018888">
    <property type="component" value="Unassembled WGS sequence"/>
</dbReference>
<keyword evidence="2" id="KW-1185">Reference proteome</keyword>
<gene>
    <name evidence="1" type="ORF">GLOIN_2v1767283</name>
</gene>
<dbReference type="GO" id="GO:0016740">
    <property type="term" value="F:transferase activity"/>
    <property type="evidence" value="ECO:0007669"/>
    <property type="project" value="UniProtKB-KW"/>
</dbReference>
<name>A0A2P4QK00_RHIID</name>